<dbReference type="VEuPathDB" id="FungiDB:ASPVEDRAFT_625427"/>
<evidence type="ECO:0000256" key="1">
    <source>
        <dbReference type="SAM" id="MobiDB-lite"/>
    </source>
</evidence>
<evidence type="ECO:0000313" key="3">
    <source>
        <dbReference type="EMBL" id="OJJ01254.1"/>
    </source>
</evidence>
<dbReference type="STRING" id="1036611.A0A1L9PI92"/>
<protein>
    <recommendedName>
        <fullName evidence="2">DUF2415 domain-containing protein</fullName>
    </recommendedName>
</protein>
<feature type="compositionally biased region" description="Acidic residues" evidence="1">
    <location>
        <begin position="358"/>
        <end position="373"/>
    </location>
</feature>
<dbReference type="Proteomes" id="UP000184073">
    <property type="component" value="Unassembled WGS sequence"/>
</dbReference>
<sequence length="720" mass="80236">MTTDPALSYHPTESLVLPTKRRFFPFKIPNYHQQLRHYISTSDRDRIYVIADRVVYSIHISSRKRETIAVISFEPKCLAAGYGWIGIGGTNNGECAFVKLSDRNRASPRESTGLEQPSNSGFGASQLPEVQLHKFGGSIVNSVTIHRLPGDEKGFTDEDVAVLSNNDKSVTIYSMTRSKVLKKLGHPACMNYAAISPDSSLLAAVGDESSAYFYSLTRDLSTVVSTETGEKLSGWTLDRILCIEMELGPKIEDKCCFTIAFSQSNRLCAIGSQSGVITVFDVRSIQEPAITPSNKSPIVCYFNSSRSCFHGGAVRCMSFSPEPWDLLVWLEDKGHAGIADVRQAFMRRQILEFDTNESNDVEEVDTEPIIDESTESRFSVDRQPSPELYHDLDSRALLDSVEGNLDDQDGDGSDTSPLRESLIQDLTSRERTIVQFLNTARWTSTTEDDLTDRATRDNANAHPPFGSRTRRQGLTSGADRALRPTSPRPVIHPPSNHETRNRNANVDSQTPDPQPSITLSWTTSPDELRSATLDTPAHPVESSSSDQSGSSNEGGNGSRLRRTVARPTANFDYSSTTPSSIPRPRNHQRSRSVHRRPERQDDDDPTSLRTNPVAFERLRRQRQLINEADTMSRNSMRGQRYTQQPPLGIDYGRPARIRSVIHDPPEHTFGYGRRDSDPNCSAGLGFGADGRSLYIATVTGIFEYQLNITDRKTFPVMTYR</sequence>
<evidence type="ECO:0000259" key="2">
    <source>
        <dbReference type="Pfam" id="PF10313"/>
    </source>
</evidence>
<dbReference type="EMBL" id="KV878128">
    <property type="protein sequence ID" value="OJJ01254.1"/>
    <property type="molecule type" value="Genomic_DNA"/>
</dbReference>
<feature type="domain" description="DUF2415" evidence="2">
    <location>
        <begin position="312"/>
        <end position="351"/>
    </location>
</feature>
<dbReference type="SUPFAM" id="SSF50978">
    <property type="entry name" value="WD40 repeat-like"/>
    <property type="match status" value="1"/>
</dbReference>
<feature type="compositionally biased region" description="Low complexity" evidence="1">
    <location>
        <begin position="541"/>
        <end position="551"/>
    </location>
</feature>
<feature type="compositionally biased region" description="Polar residues" evidence="1">
    <location>
        <begin position="502"/>
        <end position="525"/>
    </location>
</feature>
<dbReference type="InterPro" id="IPR019417">
    <property type="entry name" value="DUF2415"/>
</dbReference>
<dbReference type="Gene3D" id="2.130.10.10">
    <property type="entry name" value="YVTN repeat-like/Quinoprotein amine dehydrogenase"/>
    <property type="match status" value="1"/>
</dbReference>
<feature type="compositionally biased region" description="Polar residues" evidence="1">
    <location>
        <begin position="629"/>
        <end position="645"/>
    </location>
</feature>
<dbReference type="InterPro" id="IPR036322">
    <property type="entry name" value="WD40_repeat_dom_sf"/>
</dbReference>
<dbReference type="PANTHER" id="PTHR43991:SF9">
    <property type="entry name" value="DUF2415 DOMAIN-CONTAINING PROTEIN"/>
    <property type="match status" value="1"/>
</dbReference>
<evidence type="ECO:0000313" key="4">
    <source>
        <dbReference type="Proteomes" id="UP000184073"/>
    </source>
</evidence>
<feature type="compositionally biased region" description="Basic residues" evidence="1">
    <location>
        <begin position="584"/>
        <end position="597"/>
    </location>
</feature>
<feature type="region of interest" description="Disordered" evidence="1">
    <location>
        <begin position="448"/>
        <end position="651"/>
    </location>
</feature>
<dbReference type="SMART" id="SM00320">
    <property type="entry name" value="WD40"/>
    <property type="match status" value="2"/>
</dbReference>
<accession>A0A1L9PI92</accession>
<dbReference type="RefSeq" id="XP_040667016.1">
    <property type="nucleotide sequence ID" value="XM_040815621.1"/>
</dbReference>
<proteinExistence type="predicted"/>
<feature type="compositionally biased region" description="Low complexity" evidence="1">
    <location>
        <begin position="574"/>
        <end position="583"/>
    </location>
</feature>
<dbReference type="AlphaFoldDB" id="A0A1L9PI92"/>
<organism evidence="3 4">
    <name type="scientific">Aspergillus versicolor CBS 583.65</name>
    <dbReference type="NCBI Taxonomy" id="1036611"/>
    <lineage>
        <taxon>Eukaryota</taxon>
        <taxon>Fungi</taxon>
        <taxon>Dikarya</taxon>
        <taxon>Ascomycota</taxon>
        <taxon>Pezizomycotina</taxon>
        <taxon>Eurotiomycetes</taxon>
        <taxon>Eurotiomycetidae</taxon>
        <taxon>Eurotiales</taxon>
        <taxon>Aspergillaceae</taxon>
        <taxon>Aspergillus</taxon>
        <taxon>Aspergillus subgen. Nidulantes</taxon>
    </lineage>
</organism>
<gene>
    <name evidence="3" type="ORF">ASPVEDRAFT_625427</name>
</gene>
<reference evidence="4" key="1">
    <citation type="journal article" date="2017" name="Genome Biol.">
        <title>Comparative genomics reveals high biological diversity and specific adaptations in the industrially and medically important fungal genus Aspergillus.</title>
        <authorList>
            <person name="de Vries R.P."/>
            <person name="Riley R."/>
            <person name="Wiebenga A."/>
            <person name="Aguilar-Osorio G."/>
            <person name="Amillis S."/>
            <person name="Uchima C.A."/>
            <person name="Anderluh G."/>
            <person name="Asadollahi M."/>
            <person name="Askin M."/>
            <person name="Barry K."/>
            <person name="Battaglia E."/>
            <person name="Bayram O."/>
            <person name="Benocci T."/>
            <person name="Braus-Stromeyer S.A."/>
            <person name="Caldana C."/>
            <person name="Canovas D."/>
            <person name="Cerqueira G.C."/>
            <person name="Chen F."/>
            <person name="Chen W."/>
            <person name="Choi C."/>
            <person name="Clum A."/>
            <person name="Dos Santos R.A."/>
            <person name="Damasio A.R."/>
            <person name="Diallinas G."/>
            <person name="Emri T."/>
            <person name="Fekete E."/>
            <person name="Flipphi M."/>
            <person name="Freyberg S."/>
            <person name="Gallo A."/>
            <person name="Gournas C."/>
            <person name="Habgood R."/>
            <person name="Hainaut M."/>
            <person name="Harispe M.L."/>
            <person name="Henrissat B."/>
            <person name="Hilden K.S."/>
            <person name="Hope R."/>
            <person name="Hossain A."/>
            <person name="Karabika E."/>
            <person name="Karaffa L."/>
            <person name="Karanyi Z."/>
            <person name="Krasevec N."/>
            <person name="Kuo A."/>
            <person name="Kusch H."/>
            <person name="LaButti K."/>
            <person name="Lagendijk E.L."/>
            <person name="Lapidus A."/>
            <person name="Levasseur A."/>
            <person name="Lindquist E."/>
            <person name="Lipzen A."/>
            <person name="Logrieco A.F."/>
            <person name="MacCabe A."/>
            <person name="Maekelae M.R."/>
            <person name="Malavazi I."/>
            <person name="Melin P."/>
            <person name="Meyer V."/>
            <person name="Mielnichuk N."/>
            <person name="Miskei M."/>
            <person name="Molnar A.P."/>
            <person name="Mule G."/>
            <person name="Ngan C.Y."/>
            <person name="Orejas M."/>
            <person name="Orosz E."/>
            <person name="Ouedraogo J.P."/>
            <person name="Overkamp K.M."/>
            <person name="Park H.-S."/>
            <person name="Perrone G."/>
            <person name="Piumi F."/>
            <person name="Punt P.J."/>
            <person name="Ram A.F."/>
            <person name="Ramon A."/>
            <person name="Rauscher S."/>
            <person name="Record E."/>
            <person name="Riano-Pachon D.M."/>
            <person name="Robert V."/>
            <person name="Roehrig J."/>
            <person name="Ruller R."/>
            <person name="Salamov A."/>
            <person name="Salih N.S."/>
            <person name="Samson R.A."/>
            <person name="Sandor E."/>
            <person name="Sanguinetti M."/>
            <person name="Schuetze T."/>
            <person name="Sepcic K."/>
            <person name="Shelest E."/>
            <person name="Sherlock G."/>
            <person name="Sophianopoulou V."/>
            <person name="Squina F.M."/>
            <person name="Sun H."/>
            <person name="Susca A."/>
            <person name="Todd R.B."/>
            <person name="Tsang A."/>
            <person name="Unkles S.E."/>
            <person name="van de Wiele N."/>
            <person name="van Rossen-Uffink D."/>
            <person name="Oliveira J.V."/>
            <person name="Vesth T.C."/>
            <person name="Visser J."/>
            <person name="Yu J.-H."/>
            <person name="Zhou M."/>
            <person name="Andersen M.R."/>
            <person name="Archer D.B."/>
            <person name="Baker S.E."/>
            <person name="Benoit I."/>
            <person name="Brakhage A.A."/>
            <person name="Braus G.H."/>
            <person name="Fischer R."/>
            <person name="Frisvad J.C."/>
            <person name="Goldman G.H."/>
            <person name="Houbraken J."/>
            <person name="Oakley B."/>
            <person name="Pocsi I."/>
            <person name="Scazzocchio C."/>
            <person name="Seiboth B."/>
            <person name="vanKuyk P.A."/>
            <person name="Wortman J."/>
            <person name="Dyer P.S."/>
            <person name="Grigoriev I.V."/>
        </authorList>
    </citation>
    <scope>NUCLEOTIDE SEQUENCE [LARGE SCALE GENOMIC DNA]</scope>
    <source>
        <strain evidence="4">CBS 583.65</strain>
    </source>
</reference>
<name>A0A1L9PI92_ASPVE</name>
<dbReference type="InterPro" id="IPR015943">
    <property type="entry name" value="WD40/YVTN_repeat-like_dom_sf"/>
</dbReference>
<dbReference type="GeneID" id="63731132"/>
<dbReference type="PANTHER" id="PTHR43991">
    <property type="entry name" value="WD REPEAT PROTEIN (AFU_ORTHOLOGUE AFUA_8G05640)-RELATED"/>
    <property type="match status" value="1"/>
</dbReference>
<keyword evidence="4" id="KW-1185">Reference proteome</keyword>
<dbReference type="OrthoDB" id="418169at2759"/>
<feature type="region of interest" description="Disordered" evidence="1">
    <location>
        <begin position="358"/>
        <end position="385"/>
    </location>
</feature>
<dbReference type="Pfam" id="PF10313">
    <property type="entry name" value="DUF2415"/>
    <property type="match status" value="1"/>
</dbReference>
<dbReference type="InterPro" id="IPR001680">
    <property type="entry name" value="WD40_rpt"/>
</dbReference>